<accession>A0ABQ9HIH1</accession>
<dbReference type="PANTHER" id="PTHR46481:SF10">
    <property type="entry name" value="ZINC FINGER BED DOMAIN-CONTAINING PROTEIN 39"/>
    <property type="match status" value="1"/>
</dbReference>
<dbReference type="Proteomes" id="UP001159363">
    <property type="component" value="Chromosome 4"/>
</dbReference>
<protein>
    <submittedName>
        <fullName evidence="7">Uncharacterized protein</fullName>
    </submittedName>
</protein>
<evidence type="ECO:0000313" key="7">
    <source>
        <dbReference type="EMBL" id="KAJ8884131.1"/>
    </source>
</evidence>
<feature type="region of interest" description="Disordered" evidence="6">
    <location>
        <begin position="234"/>
        <end position="254"/>
    </location>
</feature>
<organism evidence="7 8">
    <name type="scientific">Dryococelus australis</name>
    <dbReference type="NCBI Taxonomy" id="614101"/>
    <lineage>
        <taxon>Eukaryota</taxon>
        <taxon>Metazoa</taxon>
        <taxon>Ecdysozoa</taxon>
        <taxon>Arthropoda</taxon>
        <taxon>Hexapoda</taxon>
        <taxon>Insecta</taxon>
        <taxon>Pterygota</taxon>
        <taxon>Neoptera</taxon>
        <taxon>Polyneoptera</taxon>
        <taxon>Phasmatodea</taxon>
        <taxon>Verophasmatodea</taxon>
        <taxon>Anareolatae</taxon>
        <taxon>Phasmatidae</taxon>
        <taxon>Eurycanthinae</taxon>
        <taxon>Dryococelus</taxon>
    </lineage>
</organism>
<name>A0ABQ9HIH1_9NEOP</name>
<gene>
    <name evidence="7" type="ORF">PR048_015988</name>
</gene>
<evidence type="ECO:0000256" key="1">
    <source>
        <dbReference type="ARBA" id="ARBA00004123"/>
    </source>
</evidence>
<keyword evidence="5" id="KW-0539">Nucleus</keyword>
<proteinExistence type="predicted"/>
<evidence type="ECO:0000256" key="5">
    <source>
        <dbReference type="ARBA" id="ARBA00023242"/>
    </source>
</evidence>
<evidence type="ECO:0000256" key="4">
    <source>
        <dbReference type="ARBA" id="ARBA00022833"/>
    </source>
</evidence>
<reference evidence="7 8" key="1">
    <citation type="submission" date="2023-02" db="EMBL/GenBank/DDBJ databases">
        <title>LHISI_Scaffold_Assembly.</title>
        <authorList>
            <person name="Stuart O.P."/>
            <person name="Cleave R."/>
            <person name="Magrath M.J.L."/>
            <person name="Mikheyev A.S."/>
        </authorList>
    </citation>
    <scope>NUCLEOTIDE SEQUENCE [LARGE SCALE GENOMIC DNA]</scope>
    <source>
        <strain evidence="7">Daus_M_001</strain>
        <tissue evidence="7">Leg muscle</tissue>
    </source>
</reference>
<evidence type="ECO:0000313" key="8">
    <source>
        <dbReference type="Proteomes" id="UP001159363"/>
    </source>
</evidence>
<sequence length="254" mass="29345">MMLGSEDWSHLEERYEIVSRKTLSTVVIQKIVRSVAEKISGIVTTESTLSVTSYIWTSKSGNDFISVTVHFIDADWQSQHLLEVWPFSAVIRWDRTHLLLERLCEQTHALALICQSNLGHRMEIANQDWELIDYLTGLQIVCVENKEWRCLPMSLQKLIIDFRTLNVLRLMLWPHFLIQGINTKCSLLKCIKTKLYNIRKWKLQLRLKLLTISRSVRDPDNTGSDNFGFMSQSIKKKKNKSGRATAQPDVGAVN</sequence>
<comment type="caution">
    <text evidence="7">The sequence shown here is derived from an EMBL/GenBank/DDBJ whole genome shotgun (WGS) entry which is preliminary data.</text>
</comment>
<keyword evidence="3" id="KW-0863">Zinc-finger</keyword>
<dbReference type="InterPro" id="IPR052035">
    <property type="entry name" value="ZnF_BED_domain_contain"/>
</dbReference>
<evidence type="ECO:0000256" key="2">
    <source>
        <dbReference type="ARBA" id="ARBA00022723"/>
    </source>
</evidence>
<keyword evidence="2" id="KW-0479">Metal-binding</keyword>
<evidence type="ECO:0000256" key="3">
    <source>
        <dbReference type="ARBA" id="ARBA00022771"/>
    </source>
</evidence>
<evidence type="ECO:0000256" key="6">
    <source>
        <dbReference type="SAM" id="MobiDB-lite"/>
    </source>
</evidence>
<dbReference type="EMBL" id="JARBHB010000005">
    <property type="protein sequence ID" value="KAJ8884131.1"/>
    <property type="molecule type" value="Genomic_DNA"/>
</dbReference>
<keyword evidence="8" id="KW-1185">Reference proteome</keyword>
<dbReference type="PANTHER" id="PTHR46481">
    <property type="entry name" value="ZINC FINGER BED DOMAIN-CONTAINING PROTEIN 4"/>
    <property type="match status" value="1"/>
</dbReference>
<comment type="subcellular location">
    <subcellularLocation>
        <location evidence="1">Nucleus</location>
    </subcellularLocation>
</comment>
<keyword evidence="4" id="KW-0862">Zinc</keyword>